<reference evidence="3" key="1">
    <citation type="journal article" date="2023" name="Science">
        <title>Genome structures resolve the early diversification of teleost fishes.</title>
        <authorList>
            <person name="Parey E."/>
            <person name="Louis A."/>
            <person name="Montfort J."/>
            <person name="Bouchez O."/>
            <person name="Roques C."/>
            <person name="Iampietro C."/>
            <person name="Lluch J."/>
            <person name="Castinel A."/>
            <person name="Donnadieu C."/>
            <person name="Desvignes T."/>
            <person name="Floi Bucao C."/>
            <person name="Jouanno E."/>
            <person name="Wen M."/>
            <person name="Mejri S."/>
            <person name="Dirks R."/>
            <person name="Jansen H."/>
            <person name="Henkel C."/>
            <person name="Chen W.J."/>
            <person name="Zahm M."/>
            <person name="Cabau C."/>
            <person name="Klopp C."/>
            <person name="Thompson A.W."/>
            <person name="Robinson-Rechavi M."/>
            <person name="Braasch I."/>
            <person name="Lecointre G."/>
            <person name="Bobe J."/>
            <person name="Postlethwait J.H."/>
            <person name="Berthelot C."/>
            <person name="Roest Crollius H."/>
            <person name="Guiguen Y."/>
        </authorList>
    </citation>
    <scope>NUCLEOTIDE SEQUENCE</scope>
    <source>
        <strain evidence="3">Concon-B</strain>
    </source>
</reference>
<feature type="region of interest" description="Disordered" evidence="1">
    <location>
        <begin position="330"/>
        <end position="382"/>
    </location>
</feature>
<name>A0A9Q1CZL6_CONCO</name>
<evidence type="ECO:0000313" key="3">
    <source>
        <dbReference type="EMBL" id="KAJ8253999.1"/>
    </source>
</evidence>
<feature type="compositionally biased region" description="Basic and acidic residues" evidence="1">
    <location>
        <begin position="371"/>
        <end position="380"/>
    </location>
</feature>
<evidence type="ECO:0000313" key="4">
    <source>
        <dbReference type="Proteomes" id="UP001152803"/>
    </source>
</evidence>
<comment type="caution">
    <text evidence="3">The sequence shown here is derived from an EMBL/GenBank/DDBJ whole genome shotgun (WGS) entry which is preliminary data.</text>
</comment>
<evidence type="ECO:0000256" key="2">
    <source>
        <dbReference type="SAM" id="Phobius"/>
    </source>
</evidence>
<sequence length="711" mass="80014">MANITWRRYSLDTSVLPTGINSSTPVGPNIYHTIQPFLQELECQHPSSLQEKGMLTWTLHKNVEQDPAKANVVVDELVKDLERVQMADKKGCIIPLLLTLIYVIFQSVYIPKDLYDRAYAACRSLLKLPKPYCDVGLACVRHMQVERSKPGALYQRTVIAEHNLWNESFPFQEMVFVFADAALFSGPLGGAVQWHLESGASQQPRASHMRTVLLHTLQAALGNSCHGNALACALKDAVGTTETYFQEVVEAVEHNSEEAGEPAGGYRDRLQRLYRHILSAGGQGEASGGSMCETPLPTPVVRYHLWQEEDKLWLPLEKWIQQISTETTPAMQKSSRISRDSGIEGDLAENETSEVPAGGSRVCQPQGGSQMHRDASGEHKWVRKHCVKKKPPGRANSLPAISREFSIDLDLDEDRDTNLFHFTASVVVMGDDRVLGRLAEAYHALRTGGESLPLMSRVNLEIYYIPVTDQHTTMEGTGMDYLDVASHLGRVDPWYECNINSLAHWIPTLEETAKTSRSWDPNPFLLDVLSYYKRTAWQPVHFTIYSVKITHPNQTLERVFLTHLEVDFSEWINTKVETAKKETTPTLCGPVVSITYRKVSLNNRHVEKGKSCRTTGVLISAIPSDETEDLNHDQLTLSFKETKTSTESLIRSRNIKIKTLENKSFTVRLDKDTRRTYEDVQSIEISPCQNPRCIENKDLTLPINTFSGSNH</sequence>
<dbReference type="AlphaFoldDB" id="A0A9Q1CZL6"/>
<evidence type="ECO:0008006" key="5">
    <source>
        <dbReference type="Google" id="ProtNLM"/>
    </source>
</evidence>
<dbReference type="OrthoDB" id="8781591at2759"/>
<dbReference type="PANTHER" id="PTHR15593:SF1">
    <property type="entry name" value="PHOSPHOINOSITIDE 3-KINASE REGULATORY SUBUNIT 6"/>
    <property type="match status" value="1"/>
</dbReference>
<dbReference type="Pfam" id="PF10486">
    <property type="entry name" value="PI3K_1B_p101"/>
    <property type="match status" value="3"/>
</dbReference>
<dbReference type="EMBL" id="JAFJMO010000016">
    <property type="protein sequence ID" value="KAJ8253999.1"/>
    <property type="molecule type" value="Genomic_DNA"/>
</dbReference>
<dbReference type="PANTHER" id="PTHR15593">
    <property type="entry name" value="PHOSPHATIDYLINOSITOL 3-KINASE REGULATORY SUBUNIT"/>
    <property type="match status" value="1"/>
</dbReference>
<dbReference type="Proteomes" id="UP001152803">
    <property type="component" value="Unassembled WGS sequence"/>
</dbReference>
<evidence type="ECO:0000256" key="1">
    <source>
        <dbReference type="SAM" id="MobiDB-lite"/>
    </source>
</evidence>
<organism evidence="3 4">
    <name type="scientific">Conger conger</name>
    <name type="common">Conger eel</name>
    <name type="synonym">Muraena conger</name>
    <dbReference type="NCBI Taxonomy" id="82655"/>
    <lineage>
        <taxon>Eukaryota</taxon>
        <taxon>Metazoa</taxon>
        <taxon>Chordata</taxon>
        <taxon>Craniata</taxon>
        <taxon>Vertebrata</taxon>
        <taxon>Euteleostomi</taxon>
        <taxon>Actinopterygii</taxon>
        <taxon>Neopterygii</taxon>
        <taxon>Teleostei</taxon>
        <taxon>Anguilliformes</taxon>
        <taxon>Congridae</taxon>
        <taxon>Conger</taxon>
    </lineage>
</organism>
<keyword evidence="4" id="KW-1185">Reference proteome</keyword>
<accession>A0A9Q1CZL6</accession>
<proteinExistence type="predicted"/>
<protein>
    <recommendedName>
        <fullName evidence="5">Phosphoinositide 3-kinase regulatory subunit 6</fullName>
    </recommendedName>
</protein>
<dbReference type="InterPro" id="IPR019522">
    <property type="entry name" value="PIK3R5/6"/>
</dbReference>
<dbReference type="GO" id="GO:0005944">
    <property type="term" value="C:phosphatidylinositol 3-kinase complex, class IB"/>
    <property type="evidence" value="ECO:0007669"/>
    <property type="project" value="InterPro"/>
</dbReference>
<keyword evidence="2" id="KW-0472">Membrane</keyword>
<gene>
    <name evidence="3" type="ORF">COCON_G00206110</name>
</gene>
<dbReference type="GO" id="GO:0046935">
    <property type="term" value="F:1-phosphatidylinositol-3-kinase regulator activity"/>
    <property type="evidence" value="ECO:0007669"/>
    <property type="project" value="InterPro"/>
</dbReference>
<dbReference type="GO" id="GO:0007186">
    <property type="term" value="P:G protein-coupled receptor signaling pathway"/>
    <property type="evidence" value="ECO:0007669"/>
    <property type="project" value="TreeGrafter"/>
</dbReference>
<keyword evidence="2" id="KW-0812">Transmembrane</keyword>
<keyword evidence="2" id="KW-1133">Transmembrane helix</keyword>
<feature type="transmembrane region" description="Helical" evidence="2">
    <location>
        <begin position="92"/>
        <end position="110"/>
    </location>
</feature>